<gene>
    <name evidence="2" type="ORF">Anas_05373</name>
</gene>
<keyword evidence="1" id="KW-1133">Transmembrane helix</keyword>
<protein>
    <submittedName>
        <fullName evidence="2">Uncharacterized protein</fullName>
    </submittedName>
</protein>
<evidence type="ECO:0000313" key="2">
    <source>
        <dbReference type="EMBL" id="KAB7499243.1"/>
    </source>
</evidence>
<dbReference type="EMBL" id="SEYY01018541">
    <property type="protein sequence ID" value="KAB7499243.1"/>
    <property type="molecule type" value="Genomic_DNA"/>
</dbReference>
<comment type="caution">
    <text evidence="2">The sequence shown here is derived from an EMBL/GenBank/DDBJ whole genome shotgun (WGS) entry which is preliminary data.</text>
</comment>
<accession>A0A5N5SYF1</accession>
<evidence type="ECO:0000256" key="1">
    <source>
        <dbReference type="SAM" id="Phobius"/>
    </source>
</evidence>
<name>A0A5N5SYF1_9CRUS</name>
<dbReference type="AlphaFoldDB" id="A0A5N5SYF1"/>
<organism evidence="2 3">
    <name type="scientific">Armadillidium nasatum</name>
    <dbReference type="NCBI Taxonomy" id="96803"/>
    <lineage>
        <taxon>Eukaryota</taxon>
        <taxon>Metazoa</taxon>
        <taxon>Ecdysozoa</taxon>
        <taxon>Arthropoda</taxon>
        <taxon>Crustacea</taxon>
        <taxon>Multicrustacea</taxon>
        <taxon>Malacostraca</taxon>
        <taxon>Eumalacostraca</taxon>
        <taxon>Peracarida</taxon>
        <taxon>Isopoda</taxon>
        <taxon>Oniscidea</taxon>
        <taxon>Crinocheta</taxon>
        <taxon>Armadillidiidae</taxon>
        <taxon>Armadillidium</taxon>
    </lineage>
</organism>
<reference evidence="2 3" key="1">
    <citation type="journal article" date="2019" name="PLoS Biol.">
        <title>Sex chromosomes control vertical transmission of feminizing Wolbachia symbionts in an isopod.</title>
        <authorList>
            <person name="Becking T."/>
            <person name="Chebbi M.A."/>
            <person name="Giraud I."/>
            <person name="Moumen B."/>
            <person name="Laverre T."/>
            <person name="Caubet Y."/>
            <person name="Peccoud J."/>
            <person name="Gilbert C."/>
            <person name="Cordaux R."/>
        </authorList>
    </citation>
    <scope>NUCLEOTIDE SEQUENCE [LARGE SCALE GENOMIC DNA]</scope>
    <source>
        <strain evidence="2">ANa2</strain>
        <tissue evidence="2">Whole body excluding digestive tract and cuticle</tissue>
    </source>
</reference>
<keyword evidence="1" id="KW-0472">Membrane</keyword>
<evidence type="ECO:0000313" key="3">
    <source>
        <dbReference type="Proteomes" id="UP000326759"/>
    </source>
</evidence>
<keyword evidence="1" id="KW-0812">Transmembrane</keyword>
<keyword evidence="3" id="KW-1185">Reference proteome</keyword>
<sequence length="65" mass="7495">MSPSSLGLYLLKVFNIWSLAMFSMHLLPLRAPQHPMKEMIKPRPPTMMKIMTTERTMCPSATFRA</sequence>
<feature type="transmembrane region" description="Helical" evidence="1">
    <location>
        <begin position="6"/>
        <end position="27"/>
    </location>
</feature>
<proteinExistence type="predicted"/>
<dbReference type="Proteomes" id="UP000326759">
    <property type="component" value="Unassembled WGS sequence"/>
</dbReference>